<name>A0ABQ6MJM4_9STRA</name>
<keyword evidence="4" id="KW-0560">Oxidoreductase</keyword>
<dbReference type="EMBL" id="BRYB01002888">
    <property type="protein sequence ID" value="GMI27138.1"/>
    <property type="molecule type" value="Genomic_DNA"/>
</dbReference>
<sequence length="456" mass="48764">MTSRQIVLVGGGHAHMQVIKALTRAAVPNYSVTLIDPSPTPCYSGMVPGCVSGLYTQDQTKIQLAPLAAWAGIDYRKASVIDICPEEQTMTLSDSSIIKYDVASLDIGSRTRDATTTPGVSSFAIPTRPISDLVTCIETAEQKLTAAGSSPASVVVVGAGAAGIELALAMRARWSALFPSADFKVTLLDAGAKLVPHESADCQQATNDALAERNIGVEHGCEVKEVTEAEVLLKDGRVVPASHVIWATGAQAHPLAAKLQERGLGVDARGWVQVNRHLQSRTHSNIFAAGDCCSVVDDSFAPPPKAGVYAVRSGPVLVENIVKLLEGKALTAYKPQDDFLKLLMTGDGQAIGFRFGMALKGKWVWEMKDHIDGMFMDLFKEERLGDAGGGLRVEQYDAKDVVDVSGVGAEEAERELGRTDDGVDYLRNWGILKKMIGDDAFRGEVQAARKRAESLS</sequence>
<comment type="caution">
    <text evidence="6">The sequence shown here is derived from an EMBL/GenBank/DDBJ whole genome shotgun (WGS) entry which is preliminary data.</text>
</comment>
<comment type="cofactor">
    <cofactor evidence="1">
        <name>FAD</name>
        <dbReference type="ChEBI" id="CHEBI:57692"/>
    </cofactor>
</comment>
<protein>
    <recommendedName>
        <fullName evidence="5">FAD/NAD(P)-binding domain-containing protein</fullName>
    </recommendedName>
</protein>
<dbReference type="Proteomes" id="UP001165060">
    <property type="component" value="Unassembled WGS sequence"/>
</dbReference>
<keyword evidence="2" id="KW-0285">Flavoprotein</keyword>
<evidence type="ECO:0000256" key="3">
    <source>
        <dbReference type="ARBA" id="ARBA00022827"/>
    </source>
</evidence>
<reference evidence="6 7" key="1">
    <citation type="journal article" date="2023" name="Commun. Biol.">
        <title>Genome analysis of Parmales, the sister group of diatoms, reveals the evolutionary specialization of diatoms from phago-mixotrophs to photoautotrophs.</title>
        <authorList>
            <person name="Ban H."/>
            <person name="Sato S."/>
            <person name="Yoshikawa S."/>
            <person name="Yamada K."/>
            <person name="Nakamura Y."/>
            <person name="Ichinomiya M."/>
            <person name="Sato N."/>
            <person name="Blanc-Mathieu R."/>
            <person name="Endo H."/>
            <person name="Kuwata A."/>
            <person name="Ogata H."/>
        </authorList>
    </citation>
    <scope>NUCLEOTIDE SEQUENCE [LARGE SCALE GENOMIC DNA]</scope>
</reference>
<evidence type="ECO:0000256" key="1">
    <source>
        <dbReference type="ARBA" id="ARBA00001974"/>
    </source>
</evidence>
<dbReference type="InterPro" id="IPR051169">
    <property type="entry name" value="NADH-Q_oxidoreductase"/>
</dbReference>
<proteinExistence type="predicted"/>
<dbReference type="Pfam" id="PF07992">
    <property type="entry name" value="Pyr_redox_2"/>
    <property type="match status" value="1"/>
</dbReference>
<evidence type="ECO:0000313" key="7">
    <source>
        <dbReference type="Proteomes" id="UP001165060"/>
    </source>
</evidence>
<feature type="domain" description="FAD/NAD(P)-binding" evidence="5">
    <location>
        <begin position="5"/>
        <end position="297"/>
    </location>
</feature>
<gene>
    <name evidence="6" type="ORF">TeGR_g8040</name>
</gene>
<dbReference type="PANTHER" id="PTHR42913:SF9">
    <property type="entry name" value="SLR1591 PROTEIN"/>
    <property type="match status" value="1"/>
</dbReference>
<dbReference type="InterPro" id="IPR017584">
    <property type="entry name" value="Pyridine_nucleo_diS_OxRdtase_N"/>
</dbReference>
<organism evidence="6 7">
    <name type="scientific">Tetraparma gracilis</name>
    <dbReference type="NCBI Taxonomy" id="2962635"/>
    <lineage>
        <taxon>Eukaryota</taxon>
        <taxon>Sar</taxon>
        <taxon>Stramenopiles</taxon>
        <taxon>Ochrophyta</taxon>
        <taxon>Bolidophyceae</taxon>
        <taxon>Parmales</taxon>
        <taxon>Triparmaceae</taxon>
        <taxon>Tetraparma</taxon>
    </lineage>
</organism>
<evidence type="ECO:0000256" key="2">
    <source>
        <dbReference type="ARBA" id="ARBA00022630"/>
    </source>
</evidence>
<evidence type="ECO:0000256" key="4">
    <source>
        <dbReference type="ARBA" id="ARBA00023002"/>
    </source>
</evidence>
<dbReference type="InterPro" id="IPR023753">
    <property type="entry name" value="FAD/NAD-binding_dom"/>
</dbReference>
<dbReference type="NCBIfam" id="TIGR03169">
    <property type="entry name" value="Nterm_to_SelD"/>
    <property type="match status" value="1"/>
</dbReference>
<dbReference type="SUPFAM" id="SSF51905">
    <property type="entry name" value="FAD/NAD(P)-binding domain"/>
    <property type="match status" value="2"/>
</dbReference>
<accession>A0ABQ6MJM4</accession>
<keyword evidence="3" id="KW-0274">FAD</keyword>
<evidence type="ECO:0000259" key="5">
    <source>
        <dbReference type="Pfam" id="PF07992"/>
    </source>
</evidence>
<dbReference type="PANTHER" id="PTHR42913">
    <property type="entry name" value="APOPTOSIS-INDUCING FACTOR 1"/>
    <property type="match status" value="1"/>
</dbReference>
<keyword evidence="7" id="KW-1185">Reference proteome</keyword>
<evidence type="ECO:0000313" key="6">
    <source>
        <dbReference type="EMBL" id="GMI27138.1"/>
    </source>
</evidence>
<dbReference type="Gene3D" id="3.50.50.100">
    <property type="match status" value="1"/>
</dbReference>
<dbReference type="InterPro" id="IPR036188">
    <property type="entry name" value="FAD/NAD-bd_sf"/>
</dbReference>